<dbReference type="Proteomes" id="UP000287033">
    <property type="component" value="Unassembled WGS sequence"/>
</dbReference>
<dbReference type="EMBL" id="BEZZ01000725">
    <property type="protein sequence ID" value="GCC35621.1"/>
    <property type="molecule type" value="Genomic_DNA"/>
</dbReference>
<sequence length="75" mass="8446">MNILARSQTQLQDIQNQQLRQLRAIHRKSFSKDNATIGKAVISSGDKIVSTFLPKSTESTSKVHHYPNTLSLRNP</sequence>
<feature type="region of interest" description="Disordered" evidence="1">
    <location>
        <begin position="56"/>
        <end position="75"/>
    </location>
</feature>
<comment type="caution">
    <text evidence="2">The sequence shown here is derived from an EMBL/GenBank/DDBJ whole genome shotgun (WGS) entry which is preliminary data.</text>
</comment>
<keyword evidence="3" id="KW-1185">Reference proteome</keyword>
<reference evidence="2 3" key="1">
    <citation type="journal article" date="2018" name="Nat. Ecol. Evol.">
        <title>Shark genomes provide insights into elasmobranch evolution and the origin of vertebrates.</title>
        <authorList>
            <person name="Hara Y"/>
            <person name="Yamaguchi K"/>
            <person name="Onimaru K"/>
            <person name="Kadota M"/>
            <person name="Koyanagi M"/>
            <person name="Keeley SD"/>
            <person name="Tatsumi K"/>
            <person name="Tanaka K"/>
            <person name="Motone F"/>
            <person name="Kageyama Y"/>
            <person name="Nozu R"/>
            <person name="Adachi N"/>
            <person name="Nishimura O"/>
            <person name="Nakagawa R"/>
            <person name="Tanegashima C"/>
            <person name="Kiyatake I"/>
            <person name="Matsumoto R"/>
            <person name="Murakumo K"/>
            <person name="Nishida K"/>
            <person name="Terakita A"/>
            <person name="Kuratani S"/>
            <person name="Sato K"/>
            <person name="Hyodo S Kuraku.S."/>
        </authorList>
    </citation>
    <scope>NUCLEOTIDE SEQUENCE [LARGE SCALE GENOMIC DNA]</scope>
</reference>
<gene>
    <name evidence="2" type="ORF">chiPu_0014108</name>
</gene>
<dbReference type="AlphaFoldDB" id="A0A401SYZ1"/>
<evidence type="ECO:0000256" key="1">
    <source>
        <dbReference type="SAM" id="MobiDB-lite"/>
    </source>
</evidence>
<evidence type="ECO:0000313" key="3">
    <source>
        <dbReference type="Proteomes" id="UP000287033"/>
    </source>
</evidence>
<proteinExistence type="predicted"/>
<name>A0A401SYZ1_CHIPU</name>
<organism evidence="2 3">
    <name type="scientific">Chiloscyllium punctatum</name>
    <name type="common">Brownbanded bambooshark</name>
    <name type="synonym">Hemiscyllium punctatum</name>
    <dbReference type="NCBI Taxonomy" id="137246"/>
    <lineage>
        <taxon>Eukaryota</taxon>
        <taxon>Metazoa</taxon>
        <taxon>Chordata</taxon>
        <taxon>Craniata</taxon>
        <taxon>Vertebrata</taxon>
        <taxon>Chondrichthyes</taxon>
        <taxon>Elasmobranchii</taxon>
        <taxon>Galeomorphii</taxon>
        <taxon>Galeoidea</taxon>
        <taxon>Orectolobiformes</taxon>
        <taxon>Hemiscylliidae</taxon>
        <taxon>Chiloscyllium</taxon>
    </lineage>
</organism>
<accession>A0A401SYZ1</accession>
<evidence type="ECO:0000313" key="2">
    <source>
        <dbReference type="EMBL" id="GCC35621.1"/>
    </source>
</evidence>
<protein>
    <submittedName>
        <fullName evidence="2">Uncharacterized protein</fullName>
    </submittedName>
</protein>